<dbReference type="PANTHER" id="PTHR14155:SF499">
    <property type="entry name" value="RING-TYPE DOMAIN-CONTAINING PROTEIN"/>
    <property type="match status" value="1"/>
</dbReference>
<keyword evidence="8" id="KW-0812">Transmembrane</keyword>
<dbReference type="GO" id="GO:0061630">
    <property type="term" value="F:ubiquitin protein ligase activity"/>
    <property type="evidence" value="ECO:0007669"/>
    <property type="project" value="UniProtKB-EC"/>
</dbReference>
<dbReference type="InterPro" id="IPR001841">
    <property type="entry name" value="Znf_RING"/>
</dbReference>
<dbReference type="AlphaFoldDB" id="A0ABC9E5F7"/>
<evidence type="ECO:0000259" key="9">
    <source>
        <dbReference type="PROSITE" id="PS50089"/>
    </source>
</evidence>
<dbReference type="Pfam" id="PF13639">
    <property type="entry name" value="zf-RING_2"/>
    <property type="match status" value="1"/>
</dbReference>
<evidence type="ECO:0000256" key="5">
    <source>
        <dbReference type="ARBA" id="ARBA00022833"/>
    </source>
</evidence>
<dbReference type="SUPFAM" id="SSF57850">
    <property type="entry name" value="RING/U-box"/>
    <property type="match status" value="1"/>
</dbReference>
<keyword evidence="3" id="KW-0479">Metal-binding</keyword>
<dbReference type="EC" id="2.3.2.27" evidence="2"/>
<evidence type="ECO:0000313" key="11">
    <source>
        <dbReference type="Proteomes" id="UP001497457"/>
    </source>
</evidence>
<keyword evidence="4 7" id="KW-0863">Zinc-finger</keyword>
<comment type="catalytic activity">
    <reaction evidence="1">
        <text>S-ubiquitinyl-[E2 ubiquitin-conjugating enzyme]-L-cysteine + [acceptor protein]-L-lysine = [E2 ubiquitin-conjugating enzyme]-L-cysteine + N(6)-ubiquitinyl-[acceptor protein]-L-lysine.</text>
        <dbReference type="EC" id="2.3.2.27"/>
    </reaction>
</comment>
<dbReference type="Proteomes" id="UP001497457">
    <property type="component" value="Chromosome 36b"/>
</dbReference>
<dbReference type="EMBL" id="OZ075146">
    <property type="protein sequence ID" value="CAL5052263.1"/>
    <property type="molecule type" value="Genomic_DNA"/>
</dbReference>
<evidence type="ECO:0000256" key="4">
    <source>
        <dbReference type="ARBA" id="ARBA00022771"/>
    </source>
</evidence>
<accession>A0ABC9E5F7</accession>
<comment type="similarity">
    <text evidence="6">Belongs to the RING-type zinc finger family. ATL subfamily.</text>
</comment>
<evidence type="ECO:0000313" key="10">
    <source>
        <dbReference type="EMBL" id="CAL5052263.1"/>
    </source>
</evidence>
<keyword evidence="8" id="KW-1133">Transmembrane helix</keyword>
<keyword evidence="11" id="KW-1185">Reference proteome</keyword>
<evidence type="ECO:0000256" key="7">
    <source>
        <dbReference type="PROSITE-ProRule" id="PRU00175"/>
    </source>
</evidence>
<evidence type="ECO:0000256" key="6">
    <source>
        <dbReference type="ARBA" id="ARBA00024209"/>
    </source>
</evidence>
<dbReference type="Gene3D" id="3.30.40.10">
    <property type="entry name" value="Zinc/RING finger domain, C3HC4 (zinc finger)"/>
    <property type="match status" value="1"/>
</dbReference>
<keyword evidence="5" id="KW-0862">Zinc</keyword>
<gene>
    <name evidence="10" type="ORF">URODEC1_LOCUS92615</name>
</gene>
<proteinExistence type="inferred from homology"/>
<reference evidence="10" key="1">
    <citation type="submission" date="2024-10" db="EMBL/GenBank/DDBJ databases">
        <authorList>
            <person name="Ryan C."/>
        </authorList>
    </citation>
    <scope>NUCLEOTIDE SEQUENCE [LARGE SCALE GENOMIC DNA]</scope>
</reference>
<name>A0ABC9E5F7_9POAL</name>
<dbReference type="PROSITE" id="PS50089">
    <property type="entry name" value="ZF_RING_2"/>
    <property type="match status" value="1"/>
</dbReference>
<keyword evidence="8" id="KW-0472">Membrane</keyword>
<organism evidence="10 11">
    <name type="scientific">Urochloa decumbens</name>
    <dbReference type="NCBI Taxonomy" id="240449"/>
    <lineage>
        <taxon>Eukaryota</taxon>
        <taxon>Viridiplantae</taxon>
        <taxon>Streptophyta</taxon>
        <taxon>Embryophyta</taxon>
        <taxon>Tracheophyta</taxon>
        <taxon>Spermatophyta</taxon>
        <taxon>Magnoliopsida</taxon>
        <taxon>Liliopsida</taxon>
        <taxon>Poales</taxon>
        <taxon>Poaceae</taxon>
        <taxon>PACMAD clade</taxon>
        <taxon>Panicoideae</taxon>
        <taxon>Panicodae</taxon>
        <taxon>Paniceae</taxon>
        <taxon>Melinidinae</taxon>
        <taxon>Urochloa</taxon>
    </lineage>
</organism>
<dbReference type="SMART" id="SM00184">
    <property type="entry name" value="RING"/>
    <property type="match status" value="1"/>
</dbReference>
<dbReference type="PANTHER" id="PTHR14155">
    <property type="entry name" value="RING FINGER DOMAIN-CONTAINING"/>
    <property type="match status" value="1"/>
</dbReference>
<evidence type="ECO:0000256" key="2">
    <source>
        <dbReference type="ARBA" id="ARBA00012483"/>
    </source>
</evidence>
<feature type="domain" description="RING-type" evidence="9">
    <location>
        <begin position="103"/>
        <end position="145"/>
    </location>
</feature>
<dbReference type="InterPro" id="IPR053238">
    <property type="entry name" value="RING-H2_zinc_finger"/>
</dbReference>
<dbReference type="GO" id="GO:0008270">
    <property type="term" value="F:zinc ion binding"/>
    <property type="evidence" value="ECO:0007669"/>
    <property type="project" value="UniProtKB-KW"/>
</dbReference>
<protein>
    <recommendedName>
        <fullName evidence="2">RING-type E3 ubiquitin transferase</fullName>
        <ecNumber evidence="2">2.3.2.27</ecNumber>
    </recommendedName>
</protein>
<feature type="transmembrane region" description="Helical" evidence="8">
    <location>
        <begin position="6"/>
        <end position="27"/>
    </location>
</feature>
<dbReference type="InterPro" id="IPR013083">
    <property type="entry name" value="Znf_RING/FYVE/PHD"/>
</dbReference>
<evidence type="ECO:0000256" key="1">
    <source>
        <dbReference type="ARBA" id="ARBA00000900"/>
    </source>
</evidence>
<evidence type="ECO:0000256" key="3">
    <source>
        <dbReference type="ARBA" id="ARBA00022723"/>
    </source>
</evidence>
<sequence length="162" mass="17435">MDDPAFSVVLLSVIAAVLTCGCFLCVWCDDTDRPEQPAETPEQRVARRLAEWEALAARAEAALAAQAAMAPPPPPPVVMPLPYFPYAVAAQEGGATETPPVECSICLEPLRQWQLCSEVPACRHVFHRECLGAWMRSSGSCPLCRAKIVPGSDEVAVADDMV</sequence>
<evidence type="ECO:0000256" key="8">
    <source>
        <dbReference type="SAM" id="Phobius"/>
    </source>
</evidence>